<evidence type="ECO:0000313" key="2">
    <source>
        <dbReference type="EMBL" id="MFC4634722.1"/>
    </source>
</evidence>
<protein>
    <recommendedName>
        <fullName evidence="4">Lipoprotein</fullName>
    </recommendedName>
</protein>
<dbReference type="RefSeq" id="WP_379979257.1">
    <property type="nucleotide sequence ID" value="NZ_JBHSFV010000007.1"/>
</dbReference>
<reference evidence="3" key="1">
    <citation type="journal article" date="2019" name="Int. J. Syst. Evol. Microbiol.">
        <title>The Global Catalogue of Microorganisms (GCM) 10K type strain sequencing project: providing services to taxonomists for standard genome sequencing and annotation.</title>
        <authorList>
            <consortium name="The Broad Institute Genomics Platform"/>
            <consortium name="The Broad Institute Genome Sequencing Center for Infectious Disease"/>
            <person name="Wu L."/>
            <person name="Ma J."/>
        </authorList>
    </citation>
    <scope>NUCLEOTIDE SEQUENCE [LARGE SCALE GENOMIC DNA]</scope>
    <source>
        <strain evidence="3">YJ-61-S</strain>
    </source>
</reference>
<feature type="signal peptide" evidence="1">
    <location>
        <begin position="1"/>
        <end position="18"/>
    </location>
</feature>
<evidence type="ECO:0008006" key="4">
    <source>
        <dbReference type="Google" id="ProtNLM"/>
    </source>
</evidence>
<proteinExistence type="predicted"/>
<accession>A0ABV9HY11</accession>
<evidence type="ECO:0000313" key="3">
    <source>
        <dbReference type="Proteomes" id="UP001596043"/>
    </source>
</evidence>
<evidence type="ECO:0000256" key="1">
    <source>
        <dbReference type="SAM" id="SignalP"/>
    </source>
</evidence>
<keyword evidence="3" id="KW-1185">Reference proteome</keyword>
<organism evidence="2 3">
    <name type="scientific">Dokdonia ponticola</name>
    <dbReference type="NCBI Taxonomy" id="2041041"/>
    <lineage>
        <taxon>Bacteria</taxon>
        <taxon>Pseudomonadati</taxon>
        <taxon>Bacteroidota</taxon>
        <taxon>Flavobacteriia</taxon>
        <taxon>Flavobacteriales</taxon>
        <taxon>Flavobacteriaceae</taxon>
        <taxon>Dokdonia</taxon>
    </lineage>
</organism>
<dbReference type="EMBL" id="JBHSFV010000007">
    <property type="protein sequence ID" value="MFC4634722.1"/>
    <property type="molecule type" value="Genomic_DNA"/>
</dbReference>
<keyword evidence="1" id="KW-0732">Signal</keyword>
<name>A0ABV9HY11_9FLAO</name>
<gene>
    <name evidence="2" type="ORF">ACFO3O_12435</name>
</gene>
<comment type="caution">
    <text evidence="2">The sequence shown here is derived from an EMBL/GenBank/DDBJ whole genome shotgun (WGS) entry which is preliminary data.</text>
</comment>
<dbReference type="Proteomes" id="UP001596043">
    <property type="component" value="Unassembled WGS sequence"/>
</dbReference>
<dbReference type="PROSITE" id="PS51257">
    <property type="entry name" value="PROKAR_LIPOPROTEIN"/>
    <property type="match status" value="1"/>
</dbReference>
<sequence>MRHIKYIVWIVSITFVFAACMGNKDNNVDANTNTNEQQATADTKNSDKEAEAQIISQRLCTDFPREMIMKYNPDGVDIKIAPVSNGNGGILHCDVKLFYGKKEYEFWKGQVAAWTAKQKDPFWQYNPERNPALYHKIEGFGEQAVFITNTNQLLILKDGIVYDIVPPNSGRTTNTGKENKEIALEIARHYKI</sequence>
<feature type="chain" id="PRO_5045337942" description="Lipoprotein" evidence="1">
    <location>
        <begin position="19"/>
        <end position="192"/>
    </location>
</feature>